<proteinExistence type="predicted"/>
<name>A0A4Y2VAV6_ARAVE</name>
<dbReference type="Proteomes" id="UP000499080">
    <property type="component" value="Unassembled WGS sequence"/>
</dbReference>
<protein>
    <submittedName>
        <fullName evidence="1">Uncharacterized protein</fullName>
    </submittedName>
</protein>
<evidence type="ECO:0000313" key="2">
    <source>
        <dbReference type="Proteomes" id="UP000499080"/>
    </source>
</evidence>
<keyword evidence="2" id="KW-1185">Reference proteome</keyword>
<reference evidence="1 2" key="1">
    <citation type="journal article" date="2019" name="Sci. Rep.">
        <title>Orb-weaving spider Araneus ventricosus genome elucidates the spidroin gene catalogue.</title>
        <authorList>
            <person name="Kono N."/>
            <person name="Nakamura H."/>
            <person name="Ohtoshi R."/>
            <person name="Moran D.A.P."/>
            <person name="Shinohara A."/>
            <person name="Yoshida Y."/>
            <person name="Fujiwara M."/>
            <person name="Mori M."/>
            <person name="Tomita M."/>
            <person name="Arakawa K."/>
        </authorList>
    </citation>
    <scope>NUCLEOTIDE SEQUENCE [LARGE SCALE GENOMIC DNA]</scope>
</reference>
<accession>A0A4Y2VAV6</accession>
<gene>
    <name evidence="1" type="ORF">AVEN_248943_1</name>
</gene>
<feature type="non-terminal residue" evidence="1">
    <location>
        <position position="57"/>
    </location>
</feature>
<organism evidence="1 2">
    <name type="scientific">Araneus ventricosus</name>
    <name type="common">Orbweaver spider</name>
    <name type="synonym">Epeira ventricosa</name>
    <dbReference type="NCBI Taxonomy" id="182803"/>
    <lineage>
        <taxon>Eukaryota</taxon>
        <taxon>Metazoa</taxon>
        <taxon>Ecdysozoa</taxon>
        <taxon>Arthropoda</taxon>
        <taxon>Chelicerata</taxon>
        <taxon>Arachnida</taxon>
        <taxon>Araneae</taxon>
        <taxon>Araneomorphae</taxon>
        <taxon>Entelegynae</taxon>
        <taxon>Araneoidea</taxon>
        <taxon>Araneidae</taxon>
        <taxon>Araneus</taxon>
    </lineage>
</organism>
<comment type="caution">
    <text evidence="1">The sequence shown here is derived from an EMBL/GenBank/DDBJ whole genome shotgun (WGS) entry which is preliminary data.</text>
</comment>
<evidence type="ECO:0000313" key="1">
    <source>
        <dbReference type="EMBL" id="GBO21708.1"/>
    </source>
</evidence>
<dbReference type="EMBL" id="BGPR01044865">
    <property type="protein sequence ID" value="GBO21708.1"/>
    <property type="molecule type" value="Genomic_DNA"/>
</dbReference>
<sequence length="57" mass="6632">MEVKVYHFDTVQMVAAQPSFLWTWTNKGHLSLISQRISSPKDEWSPKEKLDLAETPE</sequence>
<dbReference type="AlphaFoldDB" id="A0A4Y2VAV6"/>